<evidence type="ECO:0000256" key="1">
    <source>
        <dbReference type="ARBA" id="ARBA00022448"/>
    </source>
</evidence>
<feature type="transmembrane region" description="Helical" evidence="8">
    <location>
        <begin position="231"/>
        <end position="257"/>
    </location>
</feature>
<dbReference type="Gene3D" id="3.30.70.20">
    <property type="match status" value="1"/>
</dbReference>
<keyword evidence="7" id="KW-0175">Coiled coil</keyword>
<dbReference type="EMBL" id="CP159373">
    <property type="protein sequence ID" value="XCN72701.1"/>
    <property type="molecule type" value="Genomic_DNA"/>
</dbReference>
<accession>A0AAU8LUF2</accession>
<evidence type="ECO:0000256" key="3">
    <source>
        <dbReference type="ARBA" id="ARBA00022723"/>
    </source>
</evidence>
<feature type="transmembrane region" description="Helical" evidence="8">
    <location>
        <begin position="142"/>
        <end position="163"/>
    </location>
</feature>
<protein>
    <submittedName>
        <fullName evidence="10">4Fe-4S dicluster domain-containing protein</fullName>
    </submittedName>
</protein>
<dbReference type="InterPro" id="IPR017900">
    <property type="entry name" value="4Fe4S_Fe_S_CS"/>
</dbReference>
<dbReference type="InterPro" id="IPR017896">
    <property type="entry name" value="4Fe4S_Fe-S-bd"/>
</dbReference>
<dbReference type="GO" id="GO:0051539">
    <property type="term" value="F:4 iron, 4 sulfur cluster binding"/>
    <property type="evidence" value="ECO:0007669"/>
    <property type="project" value="UniProtKB-KW"/>
</dbReference>
<feature type="coiled-coil region" evidence="7">
    <location>
        <begin position="73"/>
        <end position="107"/>
    </location>
</feature>
<dbReference type="SUPFAM" id="SSF54862">
    <property type="entry name" value="4Fe-4S ferredoxins"/>
    <property type="match status" value="1"/>
</dbReference>
<feature type="transmembrane region" description="Helical" evidence="8">
    <location>
        <begin position="183"/>
        <end position="210"/>
    </location>
</feature>
<reference evidence="10" key="1">
    <citation type="journal article" date="2024" name="Syst. Appl. Microbiol.">
        <title>First single-strain enrichments of Electrothrix cable bacteria, description of E. aestuarii sp. nov. and E. rattekaaiensis sp. nov., and proposal of a cable bacteria taxonomy following the rules of the SeqCode.</title>
        <authorList>
            <person name="Plum-Jensen L.E."/>
            <person name="Schramm A."/>
            <person name="Marshall I.P.G."/>
        </authorList>
    </citation>
    <scope>NUCLEOTIDE SEQUENCE</scope>
    <source>
        <strain evidence="10">Rat1</strain>
    </source>
</reference>
<feature type="transmembrane region" description="Helical" evidence="8">
    <location>
        <begin position="112"/>
        <end position="130"/>
    </location>
</feature>
<dbReference type="AlphaFoldDB" id="A0AAU8LUF2"/>
<dbReference type="Pfam" id="PF14697">
    <property type="entry name" value="Fer4_21"/>
    <property type="match status" value="1"/>
</dbReference>
<evidence type="ECO:0000256" key="8">
    <source>
        <dbReference type="SAM" id="Phobius"/>
    </source>
</evidence>
<dbReference type="Pfam" id="PF12801">
    <property type="entry name" value="Fer4_5"/>
    <property type="match status" value="2"/>
</dbReference>
<keyword evidence="2" id="KW-0004">4Fe-4S</keyword>
<name>A0AAU8LUF2_9BACT</name>
<dbReference type="GO" id="GO:0005886">
    <property type="term" value="C:plasma membrane"/>
    <property type="evidence" value="ECO:0007669"/>
    <property type="project" value="TreeGrafter"/>
</dbReference>
<evidence type="ECO:0000256" key="5">
    <source>
        <dbReference type="ARBA" id="ARBA00023004"/>
    </source>
</evidence>
<evidence type="ECO:0000256" key="6">
    <source>
        <dbReference type="ARBA" id="ARBA00023014"/>
    </source>
</evidence>
<keyword evidence="1" id="KW-0813">Transport</keyword>
<dbReference type="PANTHER" id="PTHR30176">
    <property type="entry name" value="FERREDOXIN-TYPE PROTEIN NAPH"/>
    <property type="match status" value="1"/>
</dbReference>
<feature type="domain" description="4Fe-4S ferredoxin-type" evidence="9">
    <location>
        <begin position="347"/>
        <end position="374"/>
    </location>
</feature>
<dbReference type="PANTHER" id="PTHR30176:SF3">
    <property type="entry name" value="FERREDOXIN-TYPE PROTEIN NAPH"/>
    <property type="match status" value="1"/>
</dbReference>
<feature type="transmembrane region" description="Helical" evidence="8">
    <location>
        <begin position="277"/>
        <end position="294"/>
    </location>
</feature>
<evidence type="ECO:0000256" key="7">
    <source>
        <dbReference type="SAM" id="Coils"/>
    </source>
</evidence>
<dbReference type="GO" id="GO:0046872">
    <property type="term" value="F:metal ion binding"/>
    <property type="evidence" value="ECO:0007669"/>
    <property type="project" value="UniProtKB-KW"/>
</dbReference>
<dbReference type="PROSITE" id="PS00198">
    <property type="entry name" value="4FE4S_FER_1"/>
    <property type="match status" value="2"/>
</dbReference>
<dbReference type="InterPro" id="IPR051684">
    <property type="entry name" value="Electron_Trans/Redox"/>
</dbReference>
<keyword evidence="6" id="KW-0411">Iron-sulfur</keyword>
<keyword evidence="3" id="KW-0479">Metal-binding</keyword>
<evidence type="ECO:0000313" key="10">
    <source>
        <dbReference type="EMBL" id="XCN72701.1"/>
    </source>
</evidence>
<keyword evidence="8" id="KW-0472">Membrane</keyword>
<keyword evidence="8" id="KW-1133">Transmembrane helix</keyword>
<evidence type="ECO:0000256" key="4">
    <source>
        <dbReference type="ARBA" id="ARBA00022982"/>
    </source>
</evidence>
<organism evidence="10">
    <name type="scientific">Candidatus Electrothrix aestuarii</name>
    <dbReference type="NCBI Taxonomy" id="3062594"/>
    <lineage>
        <taxon>Bacteria</taxon>
        <taxon>Pseudomonadati</taxon>
        <taxon>Thermodesulfobacteriota</taxon>
        <taxon>Desulfobulbia</taxon>
        <taxon>Desulfobulbales</taxon>
        <taxon>Desulfobulbaceae</taxon>
        <taxon>Candidatus Electrothrix</taxon>
    </lineage>
</organism>
<dbReference type="PROSITE" id="PS51379">
    <property type="entry name" value="4FE4S_FER_2"/>
    <property type="match status" value="2"/>
</dbReference>
<keyword evidence="5" id="KW-0408">Iron</keyword>
<keyword evidence="4" id="KW-0249">Electron transport</keyword>
<evidence type="ECO:0000259" key="9">
    <source>
        <dbReference type="PROSITE" id="PS51379"/>
    </source>
</evidence>
<feature type="domain" description="4Fe-4S ferredoxin-type" evidence="9">
    <location>
        <begin position="317"/>
        <end position="346"/>
    </location>
</feature>
<keyword evidence="8" id="KW-0812">Transmembrane</keyword>
<proteinExistence type="predicted"/>
<gene>
    <name evidence="10" type="ORF">Q3M24_20805</name>
</gene>
<dbReference type="KEGG" id="eaj:Q3M24_20805"/>
<reference evidence="10" key="2">
    <citation type="submission" date="2024-06" db="EMBL/GenBank/DDBJ databases">
        <authorList>
            <person name="Plum-Jensen L.E."/>
            <person name="Schramm A."/>
            <person name="Marshall I.P.G."/>
        </authorList>
    </citation>
    <scope>NUCLEOTIDE SEQUENCE</scope>
    <source>
        <strain evidence="10">Rat1</strain>
    </source>
</reference>
<sequence length="392" mass="43852">MTAKTRVFFLLSLLLITVIGTSHISTKIWGGKPEKLPNDIELVLSPEMSLKEFGQKNDLPNPVLKKVFQLQQKQDLQKKLSETGIALADIERKIKRAAALEEEHQSKNWIKIPVKFGLWFIFLGLCFHLIRKGKITPGARKILYLTAVVLFGVILGADPGAMGTIKDAIALYGAKGVIFPPRMIAMTVFLLLVLLANKFICGWGCQLGTLQDLIFRLNREKKERKSIFPQFRLPFVLTNAVRIVFFIAFTLIAFAWATDIIDPIDPFKIFKPAMIKPLGWGFILGILILSLFVYRPWCQLFCPFGLVGWLVEKASIFKVKVNYDTCIGCEACTKACPSTAMEAILKQEKTIPDCFSCASCIDVCPTGSVQFQAGKREKPPEGKFTGKKVSRS</sequence>
<evidence type="ECO:0000256" key="2">
    <source>
        <dbReference type="ARBA" id="ARBA00022485"/>
    </source>
</evidence>